<reference evidence="1" key="1">
    <citation type="journal article" date="2020" name="Nature">
        <title>Giant virus diversity and host interactions through global metagenomics.</title>
        <authorList>
            <person name="Schulz F."/>
            <person name="Roux S."/>
            <person name="Paez-Espino D."/>
            <person name="Jungbluth S."/>
            <person name="Walsh D.A."/>
            <person name="Denef V.J."/>
            <person name="McMahon K.D."/>
            <person name="Konstantinidis K.T."/>
            <person name="Eloe-Fadrosh E.A."/>
            <person name="Kyrpides N.C."/>
            <person name="Woyke T."/>
        </authorList>
    </citation>
    <scope>NUCLEOTIDE SEQUENCE</scope>
    <source>
        <strain evidence="1">GVMAG-M-3300027708-5</strain>
    </source>
</reference>
<dbReference type="AlphaFoldDB" id="A0A6C0JK93"/>
<accession>A0A6C0JK93</accession>
<evidence type="ECO:0000313" key="1">
    <source>
        <dbReference type="EMBL" id="QHU05176.1"/>
    </source>
</evidence>
<sequence length="58" mass="6373">MNMIFSTNGSGRPPAPPLLKSPIKQIIVKPSVISYTIFTNNGMFQRIEKKTNCSSCGK</sequence>
<organism evidence="1">
    <name type="scientific">viral metagenome</name>
    <dbReference type="NCBI Taxonomy" id="1070528"/>
    <lineage>
        <taxon>unclassified sequences</taxon>
        <taxon>metagenomes</taxon>
        <taxon>organismal metagenomes</taxon>
    </lineage>
</organism>
<name>A0A6C0JK93_9ZZZZ</name>
<dbReference type="EMBL" id="MN740408">
    <property type="protein sequence ID" value="QHU05176.1"/>
    <property type="molecule type" value="Genomic_DNA"/>
</dbReference>
<protein>
    <submittedName>
        <fullName evidence="1">Uncharacterized protein</fullName>
    </submittedName>
</protein>
<proteinExistence type="predicted"/>